<keyword evidence="3" id="KW-1185">Reference proteome</keyword>
<accession>A0ABR4AVH3</accession>
<feature type="non-terminal residue" evidence="2">
    <location>
        <position position="1"/>
    </location>
</feature>
<feature type="compositionally biased region" description="Polar residues" evidence="1">
    <location>
        <begin position="75"/>
        <end position="115"/>
    </location>
</feature>
<evidence type="ECO:0000313" key="3">
    <source>
        <dbReference type="Proteomes" id="UP001590951"/>
    </source>
</evidence>
<reference evidence="2 3" key="1">
    <citation type="submission" date="2024-09" db="EMBL/GenBank/DDBJ databases">
        <title>Rethinking Asexuality: The Enigmatic Case of Functional Sexual Genes in Lepraria (Stereocaulaceae).</title>
        <authorList>
            <person name="Doellman M."/>
            <person name="Sun Y."/>
            <person name="Barcenas-Pena A."/>
            <person name="Lumbsch H.T."/>
            <person name="Grewe F."/>
        </authorList>
    </citation>
    <scope>NUCLEOTIDE SEQUENCE [LARGE SCALE GENOMIC DNA]</scope>
    <source>
        <strain evidence="2 3">Grewe 0041</strain>
    </source>
</reference>
<feature type="compositionally biased region" description="Pro residues" evidence="1">
    <location>
        <begin position="129"/>
        <end position="138"/>
    </location>
</feature>
<gene>
    <name evidence="2" type="ORF">ABVK25_010130</name>
</gene>
<dbReference type="Proteomes" id="UP001590951">
    <property type="component" value="Unassembled WGS sequence"/>
</dbReference>
<comment type="caution">
    <text evidence="2">The sequence shown here is derived from an EMBL/GenBank/DDBJ whole genome shotgun (WGS) entry which is preliminary data.</text>
</comment>
<evidence type="ECO:0000313" key="2">
    <source>
        <dbReference type="EMBL" id="KAL2049670.1"/>
    </source>
</evidence>
<proteinExistence type="predicted"/>
<dbReference type="EMBL" id="JBHFEH010000060">
    <property type="protein sequence ID" value="KAL2049670.1"/>
    <property type="molecule type" value="Genomic_DNA"/>
</dbReference>
<sequence length="579" mass="64617">YPGKAPTKCSPPLSLLHERLFCHFINRGASITPCLLGDLSLMPKKRASFYATKPSSPAHSSLSSSGKPKDAPRSLASTASPTGNSVNDRIQQLRLSQGSQNARASSDVLNAGTSPTLPPSLRHILQIPDAPPPRPPPGLRITGRMRDPGGPVAPPSWLKRRDNGTSSQARLRTPRHDVERTKLERLPGSFLPDEGSLIATTLKALARNWDWHVEYDQCYLATIPVRYKEALLHYNACYGANGIDKAGLEVLFLDQKELEDATGVEGLTHLDLATFTGSSLKLNELRDLFGAKKAIASADEDSDPTPESWDTPEFTAQPSTLPRFHSLTHLSLSHPDRAATWKGLLDLAPHLTTVTHLSLAYWPTPTLSPNSTTAYRETPQGNVNYGVGNFYSAFDDDWSEAASILRRLGKSTICLKWLDLTSCHPWVQALGYKQIDWFGGWQALETVKVGQGWIPDCFKEGSDKLAWLQVYRLSPGYTSIEQRNRLLDWVQLEHKTGRMEGFVNALIDRAKNKADEPEIEELRRERNVSDWNSDWRHLAPDRPALGYRSGRVVFERDWDGWWIAEAIEDLDHLLRNGDE</sequence>
<name>A0ABR4AVH3_9LECA</name>
<feature type="compositionally biased region" description="Low complexity" evidence="1">
    <location>
        <begin position="53"/>
        <end position="66"/>
    </location>
</feature>
<feature type="region of interest" description="Disordered" evidence="1">
    <location>
        <begin position="52"/>
        <end position="173"/>
    </location>
</feature>
<organism evidence="2 3">
    <name type="scientific">Lepraria finkii</name>
    <dbReference type="NCBI Taxonomy" id="1340010"/>
    <lineage>
        <taxon>Eukaryota</taxon>
        <taxon>Fungi</taxon>
        <taxon>Dikarya</taxon>
        <taxon>Ascomycota</taxon>
        <taxon>Pezizomycotina</taxon>
        <taxon>Lecanoromycetes</taxon>
        <taxon>OSLEUM clade</taxon>
        <taxon>Lecanoromycetidae</taxon>
        <taxon>Lecanorales</taxon>
        <taxon>Lecanorineae</taxon>
        <taxon>Stereocaulaceae</taxon>
        <taxon>Lepraria</taxon>
    </lineage>
</organism>
<evidence type="ECO:0000256" key="1">
    <source>
        <dbReference type="SAM" id="MobiDB-lite"/>
    </source>
</evidence>
<protein>
    <submittedName>
        <fullName evidence="2">Uncharacterized protein</fullName>
    </submittedName>
</protein>